<dbReference type="PaxDb" id="55529-EKX43102"/>
<name>L1J436_GUITC</name>
<evidence type="ECO:0000256" key="2">
    <source>
        <dbReference type="SAM" id="MobiDB-lite"/>
    </source>
</evidence>
<feature type="non-terminal residue" evidence="4">
    <location>
        <position position="1"/>
    </location>
</feature>
<protein>
    <recommendedName>
        <fullName evidence="3">WW domain-containing protein</fullName>
    </recommendedName>
</protein>
<dbReference type="EnsemblProtists" id="EKX43102">
    <property type="protein sequence ID" value="EKX43102"/>
    <property type="gene ID" value="GUITHDRAFT_87868"/>
</dbReference>
<proteinExistence type="predicted"/>
<keyword evidence="1" id="KW-0175">Coiled coil</keyword>
<dbReference type="InterPro" id="IPR001202">
    <property type="entry name" value="WW_dom"/>
</dbReference>
<sequence length="397" mass="45532">MASLSVHERRMAEALGIEEEGYLWIAQEAADAQLPGGWQELVDEAGNVFYYEQGSGQTSREHPSMRYYKKLYDEFKAKDEELAMLQVEKKEKEKGRRKSNEVDETSKLLLSFSGDAAISSKYREDVKELELSALSAIDKEMENEEQRFAQKLQTFLQKRDVNTEMSKSVASTISRVNDQNTEQIKKALEDLTHQILASNRDIKGLLQRQDSESNECEKCKELCEQLLATKRALEETTEANEELRMRMREKEMQVRALEKKMQQRELPAASQDKREEASQQDSKPGALVPQAVPPLPPDKDERQGIETSMVSSASSFNVKQVEEDRRVEVLQAELAALREKSDKVEKLEREVAMAHHHVTHLEFLAQEYVDKLNQVTRVNERLKVELEAKGRGLQTDN</sequence>
<dbReference type="Proteomes" id="UP000011087">
    <property type="component" value="Unassembled WGS sequence"/>
</dbReference>
<feature type="region of interest" description="Disordered" evidence="2">
    <location>
        <begin position="255"/>
        <end position="302"/>
    </location>
</feature>
<reference evidence="6" key="2">
    <citation type="submission" date="2012-11" db="EMBL/GenBank/DDBJ databases">
        <authorList>
            <person name="Kuo A."/>
            <person name="Curtis B.A."/>
            <person name="Tanifuji G."/>
            <person name="Burki F."/>
            <person name="Gruber A."/>
            <person name="Irimia M."/>
            <person name="Maruyama S."/>
            <person name="Arias M.C."/>
            <person name="Ball S.G."/>
            <person name="Gile G.H."/>
            <person name="Hirakawa Y."/>
            <person name="Hopkins J.F."/>
            <person name="Rensing S.A."/>
            <person name="Schmutz J."/>
            <person name="Symeonidi A."/>
            <person name="Elias M."/>
            <person name="Eveleigh R.J."/>
            <person name="Herman E.K."/>
            <person name="Klute M.J."/>
            <person name="Nakayama T."/>
            <person name="Obornik M."/>
            <person name="Reyes-Prieto A."/>
            <person name="Armbrust E.V."/>
            <person name="Aves S.J."/>
            <person name="Beiko R.G."/>
            <person name="Coutinho P."/>
            <person name="Dacks J.B."/>
            <person name="Durnford D.G."/>
            <person name="Fast N.M."/>
            <person name="Green B.R."/>
            <person name="Grisdale C."/>
            <person name="Hempe F."/>
            <person name="Henrissat B."/>
            <person name="Hoppner M.P."/>
            <person name="Ishida K.-I."/>
            <person name="Kim E."/>
            <person name="Koreny L."/>
            <person name="Kroth P.G."/>
            <person name="Liu Y."/>
            <person name="Malik S.-B."/>
            <person name="Maier U.G."/>
            <person name="McRose D."/>
            <person name="Mock T."/>
            <person name="Neilson J.A."/>
            <person name="Onodera N.T."/>
            <person name="Poole A.M."/>
            <person name="Pritham E.J."/>
            <person name="Richards T.A."/>
            <person name="Rocap G."/>
            <person name="Roy S.W."/>
            <person name="Sarai C."/>
            <person name="Schaack S."/>
            <person name="Shirato S."/>
            <person name="Slamovits C.H."/>
            <person name="Spencer D.F."/>
            <person name="Suzuki S."/>
            <person name="Worden A.Z."/>
            <person name="Zauner S."/>
            <person name="Barry K."/>
            <person name="Bell C."/>
            <person name="Bharti A.K."/>
            <person name="Crow J.A."/>
            <person name="Grimwood J."/>
            <person name="Kramer R."/>
            <person name="Lindquist E."/>
            <person name="Lucas S."/>
            <person name="Salamov A."/>
            <person name="McFadden G.I."/>
            <person name="Lane C.E."/>
            <person name="Keeling P.J."/>
            <person name="Gray M.W."/>
            <person name="Grigoriev I.V."/>
            <person name="Archibald J.M."/>
        </authorList>
    </citation>
    <scope>NUCLEOTIDE SEQUENCE</scope>
    <source>
        <strain evidence="6">CCMP2712</strain>
    </source>
</reference>
<evidence type="ECO:0000313" key="4">
    <source>
        <dbReference type="EMBL" id="EKX43102.1"/>
    </source>
</evidence>
<feature type="domain" description="WW" evidence="3">
    <location>
        <begin position="32"/>
        <end position="65"/>
    </location>
</feature>
<dbReference type="GeneID" id="17299840"/>
<organism evidence="4">
    <name type="scientific">Guillardia theta (strain CCMP2712)</name>
    <name type="common">Cryptophyte</name>
    <dbReference type="NCBI Taxonomy" id="905079"/>
    <lineage>
        <taxon>Eukaryota</taxon>
        <taxon>Cryptophyceae</taxon>
        <taxon>Pyrenomonadales</taxon>
        <taxon>Geminigeraceae</taxon>
        <taxon>Guillardia</taxon>
    </lineage>
</organism>
<reference evidence="5" key="3">
    <citation type="submission" date="2015-06" db="UniProtKB">
        <authorList>
            <consortium name="EnsemblProtists"/>
        </authorList>
    </citation>
    <scope>IDENTIFICATION</scope>
</reference>
<dbReference type="PROSITE" id="PS50020">
    <property type="entry name" value="WW_DOMAIN_2"/>
    <property type="match status" value="1"/>
</dbReference>
<dbReference type="CDD" id="cd00201">
    <property type="entry name" value="WW"/>
    <property type="match status" value="1"/>
</dbReference>
<evidence type="ECO:0000313" key="5">
    <source>
        <dbReference type="EnsemblProtists" id="EKX43102"/>
    </source>
</evidence>
<accession>L1J436</accession>
<dbReference type="RefSeq" id="XP_005830082.1">
    <property type="nucleotide sequence ID" value="XM_005830025.1"/>
</dbReference>
<dbReference type="AlphaFoldDB" id="L1J436"/>
<dbReference type="SUPFAM" id="SSF51045">
    <property type="entry name" value="WW domain"/>
    <property type="match status" value="1"/>
</dbReference>
<evidence type="ECO:0000259" key="3">
    <source>
        <dbReference type="PROSITE" id="PS50020"/>
    </source>
</evidence>
<reference evidence="4 6" key="1">
    <citation type="journal article" date="2012" name="Nature">
        <title>Algal genomes reveal evolutionary mosaicism and the fate of nucleomorphs.</title>
        <authorList>
            <consortium name="DOE Joint Genome Institute"/>
            <person name="Curtis B.A."/>
            <person name="Tanifuji G."/>
            <person name="Burki F."/>
            <person name="Gruber A."/>
            <person name="Irimia M."/>
            <person name="Maruyama S."/>
            <person name="Arias M.C."/>
            <person name="Ball S.G."/>
            <person name="Gile G.H."/>
            <person name="Hirakawa Y."/>
            <person name="Hopkins J.F."/>
            <person name="Kuo A."/>
            <person name="Rensing S.A."/>
            <person name="Schmutz J."/>
            <person name="Symeonidi A."/>
            <person name="Elias M."/>
            <person name="Eveleigh R.J."/>
            <person name="Herman E.K."/>
            <person name="Klute M.J."/>
            <person name="Nakayama T."/>
            <person name="Obornik M."/>
            <person name="Reyes-Prieto A."/>
            <person name="Armbrust E.V."/>
            <person name="Aves S.J."/>
            <person name="Beiko R.G."/>
            <person name="Coutinho P."/>
            <person name="Dacks J.B."/>
            <person name="Durnford D.G."/>
            <person name="Fast N.M."/>
            <person name="Green B.R."/>
            <person name="Grisdale C.J."/>
            <person name="Hempel F."/>
            <person name="Henrissat B."/>
            <person name="Hoppner M.P."/>
            <person name="Ishida K."/>
            <person name="Kim E."/>
            <person name="Koreny L."/>
            <person name="Kroth P.G."/>
            <person name="Liu Y."/>
            <person name="Malik S.B."/>
            <person name="Maier U.G."/>
            <person name="McRose D."/>
            <person name="Mock T."/>
            <person name="Neilson J.A."/>
            <person name="Onodera N.T."/>
            <person name="Poole A.M."/>
            <person name="Pritham E.J."/>
            <person name="Richards T.A."/>
            <person name="Rocap G."/>
            <person name="Roy S.W."/>
            <person name="Sarai C."/>
            <person name="Schaack S."/>
            <person name="Shirato S."/>
            <person name="Slamovits C.H."/>
            <person name="Spencer D.F."/>
            <person name="Suzuki S."/>
            <person name="Worden A.Z."/>
            <person name="Zauner S."/>
            <person name="Barry K."/>
            <person name="Bell C."/>
            <person name="Bharti A.K."/>
            <person name="Crow J.A."/>
            <person name="Grimwood J."/>
            <person name="Kramer R."/>
            <person name="Lindquist E."/>
            <person name="Lucas S."/>
            <person name="Salamov A."/>
            <person name="McFadden G.I."/>
            <person name="Lane C.E."/>
            <person name="Keeling P.J."/>
            <person name="Gray M.W."/>
            <person name="Grigoriev I.V."/>
            <person name="Archibald J.M."/>
        </authorList>
    </citation>
    <scope>NUCLEOTIDE SEQUENCE</scope>
    <source>
        <strain evidence="4 6">CCMP2712</strain>
    </source>
</reference>
<dbReference type="Gene3D" id="2.20.70.10">
    <property type="match status" value="1"/>
</dbReference>
<dbReference type="OMA" id="MYRTHEA"/>
<feature type="non-terminal residue" evidence="4">
    <location>
        <position position="397"/>
    </location>
</feature>
<dbReference type="HOGENOM" id="CLU_695587_0_0_1"/>
<evidence type="ECO:0000256" key="1">
    <source>
        <dbReference type="SAM" id="Coils"/>
    </source>
</evidence>
<feature type="coiled-coil region" evidence="1">
    <location>
        <begin position="320"/>
        <end position="385"/>
    </location>
</feature>
<dbReference type="EMBL" id="JH993012">
    <property type="protein sequence ID" value="EKX43102.1"/>
    <property type="molecule type" value="Genomic_DNA"/>
</dbReference>
<dbReference type="KEGG" id="gtt:GUITHDRAFT_87868"/>
<evidence type="ECO:0000313" key="6">
    <source>
        <dbReference type="Proteomes" id="UP000011087"/>
    </source>
</evidence>
<dbReference type="InterPro" id="IPR036020">
    <property type="entry name" value="WW_dom_sf"/>
</dbReference>
<gene>
    <name evidence="4" type="ORF">GUITHDRAFT_87868</name>
</gene>
<keyword evidence="6" id="KW-1185">Reference proteome</keyword>